<gene>
    <name evidence="1" type="ORF">Lsan_2129</name>
</gene>
<protein>
    <submittedName>
        <fullName evidence="1">Uncharacterized protein</fullName>
    </submittedName>
</protein>
<accession>A0A0W0YUE0</accession>
<dbReference type="Proteomes" id="UP000054703">
    <property type="component" value="Unassembled WGS sequence"/>
</dbReference>
<dbReference type="AlphaFoldDB" id="A0A0W0YUE0"/>
<comment type="caution">
    <text evidence="1">The sequence shown here is derived from an EMBL/GenBank/DDBJ whole genome shotgun (WGS) entry which is preliminary data.</text>
</comment>
<organism evidence="1 2">
    <name type="scientific">Legionella santicrucis</name>
    <dbReference type="NCBI Taxonomy" id="45074"/>
    <lineage>
        <taxon>Bacteria</taxon>
        <taxon>Pseudomonadati</taxon>
        <taxon>Pseudomonadota</taxon>
        <taxon>Gammaproteobacteria</taxon>
        <taxon>Legionellales</taxon>
        <taxon>Legionellaceae</taxon>
        <taxon>Legionella</taxon>
    </lineage>
</organism>
<name>A0A0W0YUE0_9GAMM</name>
<sequence>MPNYSVMVIKNKNEYDTKHSMSVKSKEELDVKFNELKEKYNATEDKTRETTMGSMGSHGFFKFATGQCKHNKEVEIQYNEVTGQHRC</sequence>
<dbReference type="PATRIC" id="fig|45074.5.peg.2273"/>
<evidence type="ECO:0000313" key="1">
    <source>
        <dbReference type="EMBL" id="KTD60351.1"/>
    </source>
</evidence>
<dbReference type="EMBL" id="LNYU01000050">
    <property type="protein sequence ID" value="KTD60351.1"/>
    <property type="molecule type" value="Genomic_DNA"/>
</dbReference>
<evidence type="ECO:0000313" key="2">
    <source>
        <dbReference type="Proteomes" id="UP000054703"/>
    </source>
</evidence>
<dbReference type="RefSeq" id="WP_058514384.1">
    <property type="nucleotide sequence ID" value="NZ_CAAAIH010000067.1"/>
</dbReference>
<reference evidence="1 2" key="1">
    <citation type="submission" date="2015-11" db="EMBL/GenBank/DDBJ databases">
        <title>Genomic analysis of 38 Legionella species identifies large and diverse effector repertoires.</title>
        <authorList>
            <person name="Burstein D."/>
            <person name="Amaro F."/>
            <person name="Zusman T."/>
            <person name="Lifshitz Z."/>
            <person name="Cohen O."/>
            <person name="Gilbert J.A."/>
            <person name="Pupko T."/>
            <person name="Shuman H.A."/>
            <person name="Segal G."/>
        </authorList>
    </citation>
    <scope>NUCLEOTIDE SEQUENCE [LARGE SCALE GENOMIC DNA]</scope>
    <source>
        <strain evidence="1 2">SC-63-C7</strain>
    </source>
</reference>
<keyword evidence="2" id="KW-1185">Reference proteome</keyword>
<proteinExistence type="predicted"/>